<proteinExistence type="predicted"/>
<gene>
    <name evidence="2" type="ORF">CAMP_LOCUS11164</name>
</gene>
<dbReference type="AlphaFoldDB" id="A0A9P1N5G3"/>
<feature type="compositionally biased region" description="Polar residues" evidence="1">
    <location>
        <begin position="1"/>
        <end position="10"/>
    </location>
</feature>
<name>A0A9P1N5G3_9PELO</name>
<sequence length="229" mass="26379">MNQKIVTSSKANEKPEKTSSNPKIHVKDIIYSDSDTVTEFSNKEFPNFSREDDVGNLIIVRIFDDNFSDPKIAENLGDELRSLQRNFKVFCAPHQSTLLFANEIDKKRQDRNIPKVTAKFAEPAAKFRFLPQNEIQKMKLAAVFSKTSWSAKNNETSEEISKRIEWTYEQIFAQFSDVVFVCGSNVAEVLVNFAIKNAKIRAPLQQNAKIQIDHYTRKKEEWKRVAKQG</sequence>
<keyword evidence="3" id="KW-1185">Reference proteome</keyword>
<protein>
    <submittedName>
        <fullName evidence="2">Uncharacterized protein</fullName>
    </submittedName>
</protein>
<accession>A0A9P1N5G3</accession>
<evidence type="ECO:0000256" key="1">
    <source>
        <dbReference type="SAM" id="MobiDB-lite"/>
    </source>
</evidence>
<dbReference type="EMBL" id="CANHGI010000004">
    <property type="protein sequence ID" value="CAI5448527.1"/>
    <property type="molecule type" value="Genomic_DNA"/>
</dbReference>
<evidence type="ECO:0000313" key="2">
    <source>
        <dbReference type="EMBL" id="CAI5448527.1"/>
    </source>
</evidence>
<feature type="region of interest" description="Disordered" evidence="1">
    <location>
        <begin position="1"/>
        <end position="25"/>
    </location>
</feature>
<evidence type="ECO:0000313" key="3">
    <source>
        <dbReference type="Proteomes" id="UP001152747"/>
    </source>
</evidence>
<comment type="caution">
    <text evidence="2">The sequence shown here is derived from an EMBL/GenBank/DDBJ whole genome shotgun (WGS) entry which is preliminary data.</text>
</comment>
<reference evidence="2" key="1">
    <citation type="submission" date="2022-11" db="EMBL/GenBank/DDBJ databases">
        <authorList>
            <person name="Kikuchi T."/>
        </authorList>
    </citation>
    <scope>NUCLEOTIDE SEQUENCE</scope>
    <source>
        <strain evidence="2">PS1010</strain>
    </source>
</reference>
<organism evidence="2 3">
    <name type="scientific">Caenorhabditis angaria</name>
    <dbReference type="NCBI Taxonomy" id="860376"/>
    <lineage>
        <taxon>Eukaryota</taxon>
        <taxon>Metazoa</taxon>
        <taxon>Ecdysozoa</taxon>
        <taxon>Nematoda</taxon>
        <taxon>Chromadorea</taxon>
        <taxon>Rhabditida</taxon>
        <taxon>Rhabditina</taxon>
        <taxon>Rhabditomorpha</taxon>
        <taxon>Rhabditoidea</taxon>
        <taxon>Rhabditidae</taxon>
        <taxon>Peloderinae</taxon>
        <taxon>Caenorhabditis</taxon>
    </lineage>
</organism>
<dbReference type="Proteomes" id="UP001152747">
    <property type="component" value="Unassembled WGS sequence"/>
</dbReference>